<dbReference type="OrthoDB" id="37695at2"/>
<protein>
    <recommendedName>
        <fullName evidence="10">Protein-export membrane protein SecG</fullName>
    </recommendedName>
</protein>
<evidence type="ECO:0000256" key="7">
    <source>
        <dbReference type="ARBA" id="ARBA00022989"/>
    </source>
</evidence>
<evidence type="ECO:0000256" key="2">
    <source>
        <dbReference type="ARBA" id="ARBA00008445"/>
    </source>
</evidence>
<dbReference type="GO" id="GO:0009306">
    <property type="term" value="P:protein secretion"/>
    <property type="evidence" value="ECO:0007669"/>
    <property type="project" value="UniProtKB-UniRule"/>
</dbReference>
<dbReference type="AlphaFoldDB" id="C5CEE9"/>
<evidence type="ECO:0000256" key="8">
    <source>
        <dbReference type="ARBA" id="ARBA00023010"/>
    </source>
</evidence>
<organism evidence="11 12">
    <name type="scientific">Kosmotoga olearia (strain ATCC BAA-1733 / DSM 21960 / TBF 19.5.1)</name>
    <dbReference type="NCBI Taxonomy" id="521045"/>
    <lineage>
        <taxon>Bacteria</taxon>
        <taxon>Thermotogati</taxon>
        <taxon>Thermotogota</taxon>
        <taxon>Thermotogae</taxon>
        <taxon>Kosmotogales</taxon>
        <taxon>Kosmotogaceae</taxon>
        <taxon>Kosmotoga</taxon>
    </lineage>
</organism>
<dbReference type="RefSeq" id="WP_015868836.1">
    <property type="nucleotide sequence ID" value="NC_012785.1"/>
</dbReference>
<reference evidence="11 12" key="1">
    <citation type="submission" date="2009-06" db="EMBL/GenBank/DDBJ databases">
        <title>Complete sequence of Thermotogales bacterium TBF 19.5.1.</title>
        <authorList>
            <consortium name="US DOE Joint Genome Institute"/>
            <person name="Lucas S."/>
            <person name="Copeland A."/>
            <person name="Lapidus A."/>
            <person name="Glavina del Rio T."/>
            <person name="Tice H."/>
            <person name="Bruce D."/>
            <person name="Goodwin L."/>
            <person name="Pitluck S."/>
            <person name="Chertkov O."/>
            <person name="Brettin T."/>
            <person name="Detter J.C."/>
            <person name="Han C."/>
            <person name="Schmutz J."/>
            <person name="Larimer F."/>
            <person name="Land M."/>
            <person name="Hauser L."/>
            <person name="Kyrpides N."/>
            <person name="Ovchinnikova G."/>
            <person name="Noll K."/>
        </authorList>
    </citation>
    <scope>NUCLEOTIDE SEQUENCE [LARGE SCALE GENOMIC DNA]</scope>
    <source>
        <strain evidence="12">ATCC BAA-1733 / DSM 21960 / TBF 19.5.1</strain>
    </source>
</reference>
<feature type="transmembrane region" description="Helical" evidence="10">
    <location>
        <begin position="6"/>
        <end position="24"/>
    </location>
</feature>
<keyword evidence="7 10" id="KW-1133">Transmembrane helix</keyword>
<gene>
    <name evidence="11" type="ordered locus">Kole_1498</name>
</gene>
<evidence type="ECO:0000256" key="4">
    <source>
        <dbReference type="ARBA" id="ARBA00022475"/>
    </source>
</evidence>
<dbReference type="PANTHER" id="PTHR34182">
    <property type="entry name" value="PROTEIN-EXPORT MEMBRANE PROTEIN SECG"/>
    <property type="match status" value="1"/>
</dbReference>
<dbReference type="GO" id="GO:0043952">
    <property type="term" value="P:protein transport by the Sec complex"/>
    <property type="evidence" value="ECO:0007669"/>
    <property type="project" value="TreeGrafter"/>
</dbReference>
<comment type="function">
    <text evidence="10">Involved in protein export. Participates in an early event of protein translocation.</text>
</comment>
<dbReference type="eggNOG" id="COG1314">
    <property type="taxonomic scope" value="Bacteria"/>
</dbReference>
<keyword evidence="6 10" id="KW-0653">Protein transport</keyword>
<keyword evidence="4 10" id="KW-1003">Cell membrane</keyword>
<evidence type="ECO:0000313" key="11">
    <source>
        <dbReference type="EMBL" id="ACR80189.1"/>
    </source>
</evidence>
<dbReference type="NCBIfam" id="TIGR00810">
    <property type="entry name" value="secG"/>
    <property type="match status" value="1"/>
</dbReference>
<dbReference type="PRINTS" id="PR01651">
    <property type="entry name" value="SECGEXPORT"/>
</dbReference>
<dbReference type="GO" id="GO:0065002">
    <property type="term" value="P:intracellular protein transmembrane transport"/>
    <property type="evidence" value="ECO:0007669"/>
    <property type="project" value="TreeGrafter"/>
</dbReference>
<dbReference type="GO" id="GO:0015450">
    <property type="term" value="F:protein-transporting ATPase activity"/>
    <property type="evidence" value="ECO:0007669"/>
    <property type="project" value="UniProtKB-UniRule"/>
</dbReference>
<dbReference type="PANTHER" id="PTHR34182:SF1">
    <property type="entry name" value="PROTEIN-EXPORT MEMBRANE PROTEIN SECG"/>
    <property type="match status" value="1"/>
</dbReference>
<dbReference type="Proteomes" id="UP000002382">
    <property type="component" value="Chromosome"/>
</dbReference>
<keyword evidence="3 10" id="KW-0813">Transport</keyword>
<keyword evidence="12" id="KW-1185">Reference proteome</keyword>
<name>C5CEE9_KOSOT</name>
<evidence type="ECO:0000256" key="1">
    <source>
        <dbReference type="ARBA" id="ARBA00004651"/>
    </source>
</evidence>
<sequence length="83" mass="8711">MIALSYVLIGVHVVLSVLLTFFVLSQMSKSSELGAAFGSGASHTMFGRKKGLDTAGKITLGLSIAFMVNSVILTFVISKAFPS</sequence>
<evidence type="ECO:0000256" key="6">
    <source>
        <dbReference type="ARBA" id="ARBA00022927"/>
    </source>
</evidence>
<dbReference type="Pfam" id="PF03840">
    <property type="entry name" value="SecG"/>
    <property type="match status" value="1"/>
</dbReference>
<comment type="subcellular location">
    <subcellularLocation>
        <location evidence="1 10">Cell membrane</location>
        <topology evidence="1 10">Multi-pass membrane protein</topology>
    </subcellularLocation>
</comment>
<keyword evidence="9 10" id="KW-0472">Membrane</keyword>
<evidence type="ECO:0000256" key="9">
    <source>
        <dbReference type="ARBA" id="ARBA00023136"/>
    </source>
</evidence>
<evidence type="ECO:0000313" key="12">
    <source>
        <dbReference type="Proteomes" id="UP000002382"/>
    </source>
</evidence>
<keyword evidence="5 10" id="KW-0812">Transmembrane</keyword>
<keyword evidence="8 10" id="KW-0811">Translocation</keyword>
<dbReference type="InterPro" id="IPR004692">
    <property type="entry name" value="SecG"/>
</dbReference>
<dbReference type="HOGENOM" id="CLU_094156_6_2_0"/>
<evidence type="ECO:0000256" key="5">
    <source>
        <dbReference type="ARBA" id="ARBA00022692"/>
    </source>
</evidence>
<evidence type="ECO:0000256" key="3">
    <source>
        <dbReference type="ARBA" id="ARBA00022448"/>
    </source>
</evidence>
<evidence type="ECO:0000256" key="10">
    <source>
        <dbReference type="RuleBase" id="RU365087"/>
    </source>
</evidence>
<dbReference type="GO" id="GO:0005886">
    <property type="term" value="C:plasma membrane"/>
    <property type="evidence" value="ECO:0007669"/>
    <property type="project" value="UniProtKB-SubCell"/>
</dbReference>
<comment type="similarity">
    <text evidence="2 10">Belongs to the SecG family.</text>
</comment>
<proteinExistence type="inferred from homology"/>
<feature type="transmembrane region" description="Helical" evidence="10">
    <location>
        <begin position="58"/>
        <end position="77"/>
    </location>
</feature>
<accession>C5CEE9</accession>
<dbReference type="STRING" id="521045.Kole_1498"/>
<dbReference type="KEGG" id="kol:Kole_1498"/>
<reference evidence="11 12" key="2">
    <citation type="journal article" date="2011" name="J. Bacteriol.">
        <title>Genome Sequence of Kosmotoga olearia Strain TBF 19.5.1, a Thermophilic Bacterium with a Wide Growth Temperature Range, Isolated from the Troll B Oil Platform in the North Sea.</title>
        <authorList>
            <person name="Swithers K.S."/>
            <person name="Dipippo J.L."/>
            <person name="Bruce D.C."/>
            <person name="Detter C."/>
            <person name="Tapia R."/>
            <person name="Han S."/>
            <person name="Goodwin L.A."/>
            <person name="Han J."/>
            <person name="Woyke T."/>
            <person name="Pitluck S."/>
            <person name="Pennacchio L."/>
            <person name="Nolan M."/>
            <person name="Mikhailova N."/>
            <person name="Land M.L."/>
            <person name="Nesbo C.L."/>
            <person name="Gogarten J.P."/>
            <person name="Noll K.M."/>
        </authorList>
    </citation>
    <scope>NUCLEOTIDE SEQUENCE [LARGE SCALE GENOMIC DNA]</scope>
    <source>
        <strain evidence="12">ATCC BAA-1733 / DSM 21960 / TBF 19.5.1</strain>
    </source>
</reference>
<dbReference type="EMBL" id="CP001634">
    <property type="protein sequence ID" value="ACR80189.1"/>
    <property type="molecule type" value="Genomic_DNA"/>
</dbReference>